<dbReference type="PANTHER" id="PTHR13061:SF29">
    <property type="entry name" value="GAMMA CARBONIC ANHYDRASE-LIKE 1, MITOCHONDRIAL-RELATED"/>
    <property type="match status" value="1"/>
</dbReference>
<dbReference type="Gene3D" id="2.160.10.10">
    <property type="entry name" value="Hexapeptide repeat proteins"/>
    <property type="match status" value="1"/>
</dbReference>
<gene>
    <name evidence="1" type="ORF">CHYS00102_LOCUS8309</name>
</gene>
<protein>
    <submittedName>
        <fullName evidence="1">Uncharacterized protein</fullName>
    </submittedName>
</protein>
<sequence length="261" mass="27742">MKMASSTAKARIDPIAKKIWQITKSNLKVETKESASRALKETGLALKYAGGQEIYATHRSIMLLYGTSKPYVPHDCFVAPSATVAGNVTCWDTSSVWYGAVVRGDRNSVKLGFKSSLGDRSVINTVTDLTTGLPAHCDIGHYVTVKPGAVLVSCTVDNHAIIGEGCVVLEGSLVESETILEPNTVVPANARIPSGQKWGGNPAAYIADLTEEEKALIVGTADEIALTAAEHLVEYLPYGNPYAHLEELEKEAAKLAGNASA</sequence>
<dbReference type="EMBL" id="HBFR01011519">
    <property type="protein sequence ID" value="CAD8881122.1"/>
    <property type="molecule type" value="Transcribed_RNA"/>
</dbReference>
<organism evidence="1">
    <name type="scientific">Corethron hystrix</name>
    <dbReference type="NCBI Taxonomy" id="216773"/>
    <lineage>
        <taxon>Eukaryota</taxon>
        <taxon>Sar</taxon>
        <taxon>Stramenopiles</taxon>
        <taxon>Ochrophyta</taxon>
        <taxon>Bacillariophyta</taxon>
        <taxon>Coscinodiscophyceae</taxon>
        <taxon>Corethrophycidae</taxon>
        <taxon>Corethrales</taxon>
        <taxon>Corethraceae</taxon>
        <taxon>Corethron</taxon>
    </lineage>
</organism>
<reference evidence="1" key="1">
    <citation type="submission" date="2021-01" db="EMBL/GenBank/DDBJ databases">
        <authorList>
            <person name="Corre E."/>
            <person name="Pelletier E."/>
            <person name="Niang G."/>
            <person name="Scheremetjew M."/>
            <person name="Finn R."/>
            <person name="Kale V."/>
            <person name="Holt S."/>
            <person name="Cochrane G."/>
            <person name="Meng A."/>
            <person name="Brown T."/>
            <person name="Cohen L."/>
        </authorList>
    </citation>
    <scope>NUCLEOTIDE SEQUENCE</scope>
    <source>
        <strain evidence="1">308</strain>
    </source>
</reference>
<dbReference type="InterPro" id="IPR047324">
    <property type="entry name" value="LbH_gamma_CA-like"/>
</dbReference>
<dbReference type="PANTHER" id="PTHR13061">
    <property type="entry name" value="DYNACTIN SUBUNIT P25"/>
    <property type="match status" value="1"/>
</dbReference>
<proteinExistence type="predicted"/>
<dbReference type="SUPFAM" id="SSF51161">
    <property type="entry name" value="Trimeric LpxA-like enzymes"/>
    <property type="match status" value="1"/>
</dbReference>
<evidence type="ECO:0000313" key="1">
    <source>
        <dbReference type="EMBL" id="CAD8881122.1"/>
    </source>
</evidence>
<dbReference type="InterPro" id="IPR050484">
    <property type="entry name" value="Transf_Hexapept/Carb_Anhydrase"/>
</dbReference>
<dbReference type="CDD" id="cd04645">
    <property type="entry name" value="LbH_gamma_CA_like"/>
    <property type="match status" value="1"/>
</dbReference>
<dbReference type="AlphaFoldDB" id="A0A7S1BBB2"/>
<name>A0A7S1BBB2_9STRA</name>
<accession>A0A7S1BBB2</accession>
<dbReference type="InterPro" id="IPR011004">
    <property type="entry name" value="Trimer_LpxA-like_sf"/>
</dbReference>